<name>A0AAW2Z1G4_9EUKA</name>
<organism evidence="4 5">
    <name type="scientific">Acrasis kona</name>
    <dbReference type="NCBI Taxonomy" id="1008807"/>
    <lineage>
        <taxon>Eukaryota</taxon>
        <taxon>Discoba</taxon>
        <taxon>Heterolobosea</taxon>
        <taxon>Tetramitia</taxon>
        <taxon>Eutetramitia</taxon>
        <taxon>Acrasidae</taxon>
        <taxon>Acrasis</taxon>
    </lineage>
</organism>
<dbReference type="InterPro" id="IPR000626">
    <property type="entry name" value="Ubiquitin-like_dom"/>
</dbReference>
<dbReference type="InterPro" id="IPR050730">
    <property type="entry name" value="UBX_domain-protein"/>
</dbReference>
<evidence type="ECO:0000313" key="5">
    <source>
        <dbReference type="Proteomes" id="UP001431209"/>
    </source>
</evidence>
<evidence type="ECO:0000259" key="3">
    <source>
        <dbReference type="PROSITE" id="PS50053"/>
    </source>
</evidence>
<reference evidence="4 5" key="1">
    <citation type="submission" date="2024-03" db="EMBL/GenBank/DDBJ databases">
        <title>The Acrasis kona genome and developmental transcriptomes reveal deep origins of eukaryotic multicellular pathways.</title>
        <authorList>
            <person name="Sheikh S."/>
            <person name="Fu C.-J."/>
            <person name="Brown M.W."/>
            <person name="Baldauf S.L."/>
        </authorList>
    </citation>
    <scope>NUCLEOTIDE SEQUENCE [LARGE SCALE GENOMIC DNA]</scope>
    <source>
        <strain evidence="4 5">ATCC MYA-3509</strain>
    </source>
</reference>
<dbReference type="GO" id="GO:0043130">
    <property type="term" value="F:ubiquitin binding"/>
    <property type="evidence" value="ECO:0007669"/>
    <property type="project" value="TreeGrafter"/>
</dbReference>
<keyword evidence="5" id="KW-1185">Reference proteome</keyword>
<dbReference type="Pfam" id="PF00789">
    <property type="entry name" value="UBX"/>
    <property type="match status" value="1"/>
</dbReference>
<dbReference type="InterPro" id="IPR001012">
    <property type="entry name" value="UBX_dom"/>
</dbReference>
<dbReference type="InterPro" id="IPR036249">
    <property type="entry name" value="Thioredoxin-like_sf"/>
</dbReference>
<dbReference type="EMBL" id="JAOPGA020000939">
    <property type="protein sequence ID" value="KAL0483139.1"/>
    <property type="molecule type" value="Genomic_DNA"/>
</dbReference>
<dbReference type="SMART" id="SM00166">
    <property type="entry name" value="UBX"/>
    <property type="match status" value="1"/>
</dbReference>
<dbReference type="InterPro" id="IPR006577">
    <property type="entry name" value="UAS"/>
</dbReference>
<dbReference type="Proteomes" id="UP001431209">
    <property type="component" value="Unassembled WGS sequence"/>
</dbReference>
<feature type="domain" description="Ubiquitin-like" evidence="3">
    <location>
        <begin position="3"/>
        <end position="72"/>
    </location>
</feature>
<dbReference type="SMART" id="SM00594">
    <property type="entry name" value="UAS"/>
    <property type="match status" value="1"/>
</dbReference>
<accession>A0AAW2Z1G4</accession>
<evidence type="ECO:0000259" key="2">
    <source>
        <dbReference type="PROSITE" id="PS50033"/>
    </source>
</evidence>
<dbReference type="AlphaFoldDB" id="A0AAW2Z1G4"/>
<evidence type="ECO:0000256" key="1">
    <source>
        <dbReference type="SAM" id="MobiDB-lite"/>
    </source>
</evidence>
<protein>
    <recommendedName>
        <fullName evidence="6">UBX domain-containing protein</fullName>
    </recommendedName>
</protein>
<dbReference type="Gene3D" id="3.10.20.90">
    <property type="entry name" value="Phosphatidylinositol 3-kinase Catalytic Subunit, Chain A, domain 1"/>
    <property type="match status" value="2"/>
</dbReference>
<dbReference type="SUPFAM" id="SSF54236">
    <property type="entry name" value="Ubiquitin-like"/>
    <property type="match status" value="2"/>
</dbReference>
<dbReference type="SMART" id="SM00213">
    <property type="entry name" value="UBQ"/>
    <property type="match status" value="1"/>
</dbReference>
<feature type="domain" description="UBX" evidence="2">
    <location>
        <begin position="372"/>
        <end position="442"/>
    </location>
</feature>
<gene>
    <name evidence="4" type="ORF">AKO1_014816</name>
</gene>
<sequence>MYIKLFIKHRGIEKQLEVRPDDTLDDLRVRLYTIFGIPKENQKLLGIKKKQFNSDDTMTTLGFQDGQNLLLIGSTAKQIEEHVLQEQEIQKDMQISALSSPVDEYEQDFEMDDDANYSSDSGQPQDSIMIENSALYELFEQTLKTRYADSNIDKLLFIDKPYDQAFDEAKRSSRILVCVLYSKNDSDSFKYASDILTNDVIMDMINHNFVLWMGDVNNQANTRSFRNMLSRNMEVAHHVTNMQSSILPTTCLLSYFENSVSIIDVLEGVVDLNTLCFDKMLTAIEVHGPLLENKKVVETQIMSVLNQQDERYQESLRKDQEKKRHQDMIEEQERVARSLEESRLEALERSREEKIRTLPAEPPLIKGTFAALRIRLQDGTQLNRRFALTDTIKTLFDYIDVEKGLDCNQVELVCNFPKMSFQYERDGMVSVDKLAPQAQLFIKEK</sequence>
<dbReference type="Gene3D" id="3.40.30.10">
    <property type="entry name" value="Glutaredoxin"/>
    <property type="match status" value="1"/>
</dbReference>
<dbReference type="SUPFAM" id="SSF52833">
    <property type="entry name" value="Thioredoxin-like"/>
    <property type="match status" value="1"/>
</dbReference>
<dbReference type="PANTHER" id="PTHR23322">
    <property type="entry name" value="FAS-ASSOCIATED PROTEIN"/>
    <property type="match status" value="1"/>
</dbReference>
<feature type="region of interest" description="Disordered" evidence="1">
    <location>
        <begin position="312"/>
        <end position="331"/>
    </location>
</feature>
<comment type="caution">
    <text evidence="4">The sequence shown here is derived from an EMBL/GenBank/DDBJ whole genome shotgun (WGS) entry which is preliminary data.</text>
</comment>
<dbReference type="InterPro" id="IPR029071">
    <property type="entry name" value="Ubiquitin-like_domsf"/>
</dbReference>
<dbReference type="Pfam" id="PF21021">
    <property type="entry name" value="FAF1"/>
    <property type="match status" value="1"/>
</dbReference>
<dbReference type="PROSITE" id="PS50033">
    <property type="entry name" value="UBX"/>
    <property type="match status" value="1"/>
</dbReference>
<dbReference type="InterPro" id="IPR049483">
    <property type="entry name" value="FAF1_2-like_UAS"/>
</dbReference>
<evidence type="ECO:0000313" key="4">
    <source>
        <dbReference type="EMBL" id="KAL0483139.1"/>
    </source>
</evidence>
<dbReference type="PROSITE" id="PS50053">
    <property type="entry name" value="UBIQUITIN_2"/>
    <property type="match status" value="1"/>
</dbReference>
<proteinExistence type="predicted"/>
<evidence type="ECO:0008006" key="6">
    <source>
        <dbReference type="Google" id="ProtNLM"/>
    </source>
</evidence>